<evidence type="ECO:0000313" key="2">
    <source>
        <dbReference type="EMBL" id="CAF1400908.1"/>
    </source>
</evidence>
<dbReference type="Proteomes" id="UP000677228">
    <property type="component" value="Unassembled WGS sequence"/>
</dbReference>
<dbReference type="EMBL" id="CAJNOQ010017537">
    <property type="protein sequence ID" value="CAF1400908.1"/>
    <property type="molecule type" value="Genomic_DNA"/>
</dbReference>
<dbReference type="EMBL" id="CAJOBC010082961">
    <property type="protein sequence ID" value="CAF4294783.1"/>
    <property type="molecule type" value="Genomic_DNA"/>
</dbReference>
<dbReference type="AlphaFoldDB" id="A0A815LAS2"/>
<evidence type="ECO:0000313" key="5">
    <source>
        <dbReference type="Proteomes" id="UP000663829"/>
    </source>
</evidence>
<sequence length="76" mass="8724">MTDFWNDLKSVTPSYCICGDHDSPAFQKQNEEFGKKLQNGYRNVEIDVTSDGDHFNAIEQLRSEDDPLTLKLLNVM</sequence>
<name>A0A815LAS2_9BILA</name>
<dbReference type="Proteomes" id="UP000681722">
    <property type="component" value="Unassembled WGS sequence"/>
</dbReference>
<dbReference type="OrthoDB" id="433474at2759"/>
<organism evidence="2 5">
    <name type="scientific">Didymodactylos carnosus</name>
    <dbReference type="NCBI Taxonomy" id="1234261"/>
    <lineage>
        <taxon>Eukaryota</taxon>
        <taxon>Metazoa</taxon>
        <taxon>Spiralia</taxon>
        <taxon>Gnathifera</taxon>
        <taxon>Rotifera</taxon>
        <taxon>Eurotatoria</taxon>
        <taxon>Bdelloidea</taxon>
        <taxon>Philodinida</taxon>
        <taxon>Philodinidae</taxon>
        <taxon>Didymodactylos</taxon>
    </lineage>
</organism>
<keyword evidence="5" id="KW-1185">Reference proteome</keyword>
<evidence type="ECO:0000313" key="4">
    <source>
        <dbReference type="EMBL" id="CAF4294783.1"/>
    </source>
</evidence>
<dbReference type="EMBL" id="CAJNOK010006684">
    <property type="protein sequence ID" value="CAF1011329.1"/>
    <property type="molecule type" value="Genomic_DNA"/>
</dbReference>
<accession>A0A815LAS2</accession>
<protein>
    <submittedName>
        <fullName evidence="2">Uncharacterized protein</fullName>
    </submittedName>
</protein>
<dbReference type="Proteomes" id="UP000663829">
    <property type="component" value="Unassembled WGS sequence"/>
</dbReference>
<dbReference type="EMBL" id="CAJOBA010006694">
    <property type="protein sequence ID" value="CAF3780252.1"/>
    <property type="molecule type" value="Genomic_DNA"/>
</dbReference>
<dbReference type="Gene3D" id="3.40.50.1820">
    <property type="entry name" value="alpha/beta hydrolase"/>
    <property type="match status" value="1"/>
</dbReference>
<reference evidence="2" key="1">
    <citation type="submission" date="2021-02" db="EMBL/GenBank/DDBJ databases">
        <authorList>
            <person name="Nowell W R."/>
        </authorList>
    </citation>
    <scope>NUCLEOTIDE SEQUENCE</scope>
</reference>
<comment type="caution">
    <text evidence="2">The sequence shown here is derived from an EMBL/GenBank/DDBJ whole genome shotgun (WGS) entry which is preliminary data.</text>
</comment>
<dbReference type="Proteomes" id="UP000682733">
    <property type="component" value="Unassembled WGS sequence"/>
</dbReference>
<evidence type="ECO:0000313" key="3">
    <source>
        <dbReference type="EMBL" id="CAF3780252.1"/>
    </source>
</evidence>
<gene>
    <name evidence="2" type="ORF">GPM918_LOCUS33259</name>
    <name evidence="1" type="ORF">OVA965_LOCUS15056</name>
    <name evidence="4" type="ORF">SRO942_LOCUS33942</name>
    <name evidence="3" type="ORF">TMI583_LOCUS15063</name>
</gene>
<dbReference type="InterPro" id="IPR029058">
    <property type="entry name" value="AB_hydrolase_fold"/>
</dbReference>
<proteinExistence type="predicted"/>
<evidence type="ECO:0000313" key="1">
    <source>
        <dbReference type="EMBL" id="CAF1011329.1"/>
    </source>
</evidence>